<dbReference type="EMBL" id="JMCB01000031">
    <property type="protein sequence ID" value="KFE60116.1"/>
    <property type="molecule type" value="Genomic_DNA"/>
</dbReference>
<sequence>MTAILRAPFPWFGGKARAASIIWQALGNVPNYVEPFAGSLAVLLARPHLPGVETVNDIDTYLANFWRAVAVDPEGVAAHADWPVNEADLHAWHKWLTHGPPDEAAALRAAAAQARAALGAGSMELATSILDKALSETRRPLGPDFRERMRTDPNFFDCEVAGRWVWGISQWIGDGWCTNPEWEGRAHPGNGLRGIHGRRASEGPEAVRAWFRALGERLRRVRVYCGDWARVLTPSATVQLGVTGVLLDPPYDEEEDVYNEAAAQVSRAVREWALANGDNPKLRIALCGYEGEHTMPPTWRCVAWEASGGYAAARGSKENSKRERVWLSPHCLKAAQADLFEAGRAAP</sequence>
<dbReference type="InterPro" id="IPR029063">
    <property type="entry name" value="SAM-dependent_MTases_sf"/>
</dbReference>
<dbReference type="PANTHER" id="PTHR30481:SF4">
    <property type="entry name" value="SITE-SPECIFIC DNA-METHYLTRANSFERASE (ADENINE-SPECIFIC)"/>
    <property type="match status" value="1"/>
</dbReference>
<dbReference type="SUPFAM" id="SSF53335">
    <property type="entry name" value="S-adenosyl-L-methionine-dependent methyltransferases"/>
    <property type="match status" value="1"/>
</dbReference>
<protein>
    <recommendedName>
        <fullName evidence="6">DNA adenine methylase</fullName>
    </recommendedName>
</protein>
<dbReference type="GO" id="GO:1904047">
    <property type="term" value="F:S-adenosyl-L-methionine binding"/>
    <property type="evidence" value="ECO:0007669"/>
    <property type="project" value="TreeGrafter"/>
</dbReference>
<evidence type="ECO:0000256" key="1">
    <source>
        <dbReference type="ARBA" id="ARBA00022603"/>
    </source>
</evidence>
<dbReference type="InterPro" id="IPR012327">
    <property type="entry name" value="MeTrfase_D12"/>
</dbReference>
<reference evidence="4 5" key="1">
    <citation type="submission" date="2014-04" db="EMBL/GenBank/DDBJ databases">
        <title>Genome assembly of Hyalangium minutum DSM 14724.</title>
        <authorList>
            <person name="Sharma G."/>
            <person name="Subramanian S."/>
        </authorList>
    </citation>
    <scope>NUCLEOTIDE SEQUENCE [LARGE SCALE GENOMIC DNA]</scope>
    <source>
        <strain evidence="4 5">DSM 14724</strain>
    </source>
</reference>
<accession>A0A085VXF3</accession>
<keyword evidence="3" id="KW-0949">S-adenosyl-L-methionine</keyword>
<dbReference type="AlphaFoldDB" id="A0A085VXF3"/>
<keyword evidence="5" id="KW-1185">Reference proteome</keyword>
<name>A0A085VXF3_9BACT</name>
<evidence type="ECO:0000256" key="2">
    <source>
        <dbReference type="ARBA" id="ARBA00022679"/>
    </source>
</evidence>
<evidence type="ECO:0000256" key="3">
    <source>
        <dbReference type="ARBA" id="ARBA00022691"/>
    </source>
</evidence>
<keyword evidence="2" id="KW-0808">Transferase</keyword>
<gene>
    <name evidence="4" type="ORF">DB31_5987</name>
</gene>
<dbReference type="Pfam" id="PF02086">
    <property type="entry name" value="MethyltransfD12"/>
    <property type="match status" value="1"/>
</dbReference>
<dbReference type="GO" id="GO:0009307">
    <property type="term" value="P:DNA restriction-modification system"/>
    <property type="evidence" value="ECO:0007669"/>
    <property type="project" value="InterPro"/>
</dbReference>
<dbReference type="GO" id="GO:0006298">
    <property type="term" value="P:mismatch repair"/>
    <property type="evidence" value="ECO:0007669"/>
    <property type="project" value="TreeGrafter"/>
</dbReference>
<dbReference type="STRING" id="394096.DB31_5987"/>
<evidence type="ECO:0008006" key="6">
    <source>
        <dbReference type="Google" id="ProtNLM"/>
    </source>
</evidence>
<dbReference type="GO" id="GO:0032259">
    <property type="term" value="P:methylation"/>
    <property type="evidence" value="ECO:0007669"/>
    <property type="project" value="UniProtKB-KW"/>
</dbReference>
<proteinExistence type="predicted"/>
<dbReference type="GO" id="GO:0009007">
    <property type="term" value="F:site-specific DNA-methyltransferase (adenine-specific) activity"/>
    <property type="evidence" value="ECO:0007669"/>
    <property type="project" value="UniProtKB-EC"/>
</dbReference>
<dbReference type="Proteomes" id="UP000028725">
    <property type="component" value="Unassembled WGS sequence"/>
</dbReference>
<keyword evidence="1" id="KW-0489">Methyltransferase</keyword>
<evidence type="ECO:0000313" key="5">
    <source>
        <dbReference type="Proteomes" id="UP000028725"/>
    </source>
</evidence>
<dbReference type="RefSeq" id="WP_052420692.1">
    <property type="nucleotide sequence ID" value="NZ_JMCB01000031.1"/>
</dbReference>
<organism evidence="4 5">
    <name type="scientific">Hyalangium minutum</name>
    <dbReference type="NCBI Taxonomy" id="394096"/>
    <lineage>
        <taxon>Bacteria</taxon>
        <taxon>Pseudomonadati</taxon>
        <taxon>Myxococcota</taxon>
        <taxon>Myxococcia</taxon>
        <taxon>Myxococcales</taxon>
        <taxon>Cystobacterineae</taxon>
        <taxon>Archangiaceae</taxon>
        <taxon>Hyalangium</taxon>
    </lineage>
</organism>
<dbReference type="GO" id="GO:0043565">
    <property type="term" value="F:sequence-specific DNA binding"/>
    <property type="evidence" value="ECO:0007669"/>
    <property type="project" value="TreeGrafter"/>
</dbReference>
<comment type="caution">
    <text evidence="4">The sequence shown here is derived from an EMBL/GenBank/DDBJ whole genome shotgun (WGS) entry which is preliminary data.</text>
</comment>
<evidence type="ECO:0000313" key="4">
    <source>
        <dbReference type="EMBL" id="KFE60116.1"/>
    </source>
</evidence>
<dbReference type="PANTHER" id="PTHR30481">
    <property type="entry name" value="DNA ADENINE METHYLASE"/>
    <property type="match status" value="1"/>
</dbReference>
<dbReference type="Gene3D" id="3.40.50.150">
    <property type="entry name" value="Vaccinia Virus protein VP39"/>
    <property type="match status" value="1"/>
</dbReference>